<dbReference type="EMBL" id="LCDF01000024">
    <property type="protein sequence ID" value="KKS46763.1"/>
    <property type="molecule type" value="Genomic_DNA"/>
</dbReference>
<feature type="domain" description="GtrA/DPMS transmembrane" evidence="7">
    <location>
        <begin position="67"/>
        <end position="194"/>
    </location>
</feature>
<comment type="subcellular location">
    <subcellularLocation>
        <location evidence="1">Membrane</location>
        <topology evidence="1">Multi-pass membrane protein</topology>
    </subcellularLocation>
</comment>
<comment type="caution">
    <text evidence="8">The sequence shown here is derived from an EMBL/GenBank/DDBJ whole genome shotgun (WGS) entry which is preliminary data.</text>
</comment>
<dbReference type="Pfam" id="PF04138">
    <property type="entry name" value="GtrA_DPMS_TM"/>
    <property type="match status" value="1"/>
</dbReference>
<keyword evidence="3 6" id="KW-0812">Transmembrane</keyword>
<keyword evidence="4 6" id="KW-1133">Transmembrane helix</keyword>
<dbReference type="AlphaFoldDB" id="A0A0G1CAV5"/>
<feature type="transmembrane region" description="Helical" evidence="6">
    <location>
        <begin position="68"/>
        <end position="89"/>
    </location>
</feature>
<evidence type="ECO:0000256" key="6">
    <source>
        <dbReference type="SAM" id="Phobius"/>
    </source>
</evidence>
<feature type="transmembrane region" description="Helical" evidence="6">
    <location>
        <begin position="35"/>
        <end position="56"/>
    </location>
</feature>
<name>A0A0G1CAV5_9BACT</name>
<dbReference type="InterPro" id="IPR007267">
    <property type="entry name" value="GtrA_DPMS_TM"/>
</dbReference>
<evidence type="ECO:0000256" key="2">
    <source>
        <dbReference type="ARBA" id="ARBA00009399"/>
    </source>
</evidence>
<feature type="transmembrane region" description="Helical" evidence="6">
    <location>
        <begin position="5"/>
        <end position="23"/>
    </location>
</feature>
<sequence>MKKDLTYAFIAGLITGVFLIPTFKNNNIIIPYQNFILLLALPLAALVGIAIAKIIGRYFKVIFQLAKFTLTGVFNASIDFGILNILMVFSGITAGVGYVIFKSVSFIIANLNSYFWNRMWTFEEKGGGESGEYLKFLIVSIIGLLINVGAASFIVNFTNPSFNFNDNQWANIGAVVGSFAGLLWNFLGYKLIVFKK</sequence>
<proteinExistence type="inferred from homology"/>
<evidence type="ECO:0000313" key="8">
    <source>
        <dbReference type="EMBL" id="KKS46763.1"/>
    </source>
</evidence>
<organism evidence="8 9">
    <name type="scientific">Candidatus Giovannonibacteria bacterium GW2011_GWF2_42_19</name>
    <dbReference type="NCBI Taxonomy" id="1618659"/>
    <lineage>
        <taxon>Bacteria</taxon>
        <taxon>Candidatus Giovannoniibacteriota</taxon>
    </lineage>
</organism>
<dbReference type="GO" id="GO:0005886">
    <property type="term" value="C:plasma membrane"/>
    <property type="evidence" value="ECO:0007669"/>
    <property type="project" value="TreeGrafter"/>
</dbReference>
<reference evidence="8 9" key="1">
    <citation type="journal article" date="2015" name="Nature">
        <title>rRNA introns, odd ribosomes, and small enigmatic genomes across a large radiation of phyla.</title>
        <authorList>
            <person name="Brown C.T."/>
            <person name="Hug L.A."/>
            <person name="Thomas B.C."/>
            <person name="Sharon I."/>
            <person name="Castelle C.J."/>
            <person name="Singh A."/>
            <person name="Wilkins M.J."/>
            <person name="Williams K.H."/>
            <person name="Banfield J.F."/>
        </authorList>
    </citation>
    <scope>NUCLEOTIDE SEQUENCE [LARGE SCALE GENOMIC DNA]</scope>
</reference>
<evidence type="ECO:0000256" key="1">
    <source>
        <dbReference type="ARBA" id="ARBA00004141"/>
    </source>
</evidence>
<evidence type="ECO:0000256" key="5">
    <source>
        <dbReference type="ARBA" id="ARBA00023136"/>
    </source>
</evidence>
<keyword evidence="5 6" id="KW-0472">Membrane</keyword>
<evidence type="ECO:0000256" key="3">
    <source>
        <dbReference type="ARBA" id="ARBA00022692"/>
    </source>
</evidence>
<dbReference type="STRING" id="1618659.UV11_C0024G0007"/>
<dbReference type="PANTHER" id="PTHR38459:SF1">
    <property type="entry name" value="PROPHAGE BACTOPRENOL-LINKED GLUCOSE TRANSLOCASE HOMOLOG"/>
    <property type="match status" value="1"/>
</dbReference>
<feature type="transmembrane region" description="Helical" evidence="6">
    <location>
        <begin position="136"/>
        <end position="157"/>
    </location>
</feature>
<comment type="similarity">
    <text evidence="2">Belongs to the GtrA family.</text>
</comment>
<evidence type="ECO:0000256" key="4">
    <source>
        <dbReference type="ARBA" id="ARBA00022989"/>
    </source>
</evidence>
<dbReference type="Proteomes" id="UP000034036">
    <property type="component" value="Unassembled WGS sequence"/>
</dbReference>
<accession>A0A0G1CAV5</accession>
<dbReference type="PANTHER" id="PTHR38459">
    <property type="entry name" value="PROPHAGE BACTOPRENOL-LINKED GLUCOSE TRANSLOCASE HOMOLOG"/>
    <property type="match status" value="1"/>
</dbReference>
<gene>
    <name evidence="8" type="ORF">UV11_C0024G0007</name>
</gene>
<feature type="transmembrane region" description="Helical" evidence="6">
    <location>
        <begin position="95"/>
        <end position="115"/>
    </location>
</feature>
<evidence type="ECO:0000313" key="9">
    <source>
        <dbReference type="Proteomes" id="UP000034036"/>
    </source>
</evidence>
<dbReference type="GO" id="GO:0000271">
    <property type="term" value="P:polysaccharide biosynthetic process"/>
    <property type="evidence" value="ECO:0007669"/>
    <property type="project" value="InterPro"/>
</dbReference>
<evidence type="ECO:0000259" key="7">
    <source>
        <dbReference type="Pfam" id="PF04138"/>
    </source>
</evidence>
<dbReference type="InterPro" id="IPR051401">
    <property type="entry name" value="GtrA_CellWall_Glycosyl"/>
</dbReference>
<protein>
    <recommendedName>
        <fullName evidence="7">GtrA/DPMS transmembrane domain-containing protein</fullName>
    </recommendedName>
</protein>
<feature type="transmembrane region" description="Helical" evidence="6">
    <location>
        <begin position="169"/>
        <end position="187"/>
    </location>
</feature>